<evidence type="ECO:0000313" key="2">
    <source>
        <dbReference type="EMBL" id="QAY65641.1"/>
    </source>
</evidence>
<organism evidence="2 3">
    <name type="scientific">Paenibacillus protaetiae</name>
    <dbReference type="NCBI Taxonomy" id="2509456"/>
    <lineage>
        <taxon>Bacteria</taxon>
        <taxon>Bacillati</taxon>
        <taxon>Bacillota</taxon>
        <taxon>Bacilli</taxon>
        <taxon>Bacillales</taxon>
        <taxon>Paenibacillaceae</taxon>
        <taxon>Paenibacillus</taxon>
    </lineage>
</organism>
<dbReference type="GO" id="GO:0016810">
    <property type="term" value="F:hydrolase activity, acting on carbon-nitrogen (but not peptide) bonds"/>
    <property type="evidence" value="ECO:0007669"/>
    <property type="project" value="InterPro"/>
</dbReference>
<dbReference type="Pfam" id="PF01522">
    <property type="entry name" value="Polysacc_deac_1"/>
    <property type="match status" value="1"/>
</dbReference>
<evidence type="ECO:0000259" key="1">
    <source>
        <dbReference type="PROSITE" id="PS51677"/>
    </source>
</evidence>
<dbReference type="GO" id="GO:0016020">
    <property type="term" value="C:membrane"/>
    <property type="evidence" value="ECO:0007669"/>
    <property type="project" value="TreeGrafter"/>
</dbReference>
<dbReference type="AlphaFoldDB" id="A0A4V0YEW6"/>
<feature type="domain" description="NodB homology" evidence="1">
    <location>
        <begin position="136"/>
        <end position="312"/>
    </location>
</feature>
<dbReference type="Gene3D" id="3.20.20.370">
    <property type="entry name" value="Glycoside hydrolase/deacetylase"/>
    <property type="match status" value="1"/>
</dbReference>
<protein>
    <recommendedName>
        <fullName evidence="1">NodB homology domain-containing protein</fullName>
    </recommendedName>
</protein>
<dbReference type="SUPFAM" id="SSF88713">
    <property type="entry name" value="Glycoside hydrolase/deacetylase"/>
    <property type="match status" value="1"/>
</dbReference>
<dbReference type="KEGG" id="pprt:ET464_03840"/>
<dbReference type="InterPro" id="IPR050248">
    <property type="entry name" value="Polysacc_deacetylase_ArnD"/>
</dbReference>
<name>A0A4V0YEW6_9BACL</name>
<keyword evidence="3" id="KW-1185">Reference proteome</keyword>
<gene>
    <name evidence="2" type="ORF">ET464_03840</name>
</gene>
<dbReference type="CDD" id="cd10950">
    <property type="entry name" value="CE4_BsYlxY_like"/>
    <property type="match status" value="1"/>
</dbReference>
<dbReference type="PANTHER" id="PTHR10587">
    <property type="entry name" value="GLYCOSYL TRANSFERASE-RELATED"/>
    <property type="match status" value="1"/>
</dbReference>
<dbReference type="InterPro" id="IPR002509">
    <property type="entry name" value="NODB_dom"/>
</dbReference>
<sequence>MHIRKIGLAAATVAALLLFIGLGGGGISSYINAMKQNNMAAFTEELSESDKQQLLAAIKLEADKRREAPVNARIDRVWKAIPGYNGIEVDVEQTYEKTLQSGSTRDIQYVYKEIPPAISLRDLGPLPIYKGNPNKKMISFMINVAWGNEYLDSILDTLDREQVKATFFLDGSWLKKNPELAKKIQERGHELSNHAYSHPNMSQLNRAQQNEQIMKTESLLKSTLGVTNHWFAPPSGDFNQLTVQVAAEQKLMTVMWTIDTVDWKKPSPEWIVNKITSKLEPGALILMHPTASSSAALPAMIKAAKQKGYAIGTVSDTLSSKRVFPPG</sequence>
<accession>A0A4V0YEW6</accession>
<dbReference type="GO" id="GO:0005975">
    <property type="term" value="P:carbohydrate metabolic process"/>
    <property type="evidence" value="ECO:0007669"/>
    <property type="project" value="InterPro"/>
</dbReference>
<dbReference type="RefSeq" id="WP_129438398.1">
    <property type="nucleotide sequence ID" value="NZ_CP035492.1"/>
</dbReference>
<dbReference type="InterPro" id="IPR011330">
    <property type="entry name" value="Glyco_hydro/deAcase_b/a-brl"/>
</dbReference>
<proteinExistence type="predicted"/>
<dbReference type="EMBL" id="CP035492">
    <property type="protein sequence ID" value="QAY65641.1"/>
    <property type="molecule type" value="Genomic_DNA"/>
</dbReference>
<dbReference type="OrthoDB" id="9812065at2"/>
<reference evidence="2 3" key="1">
    <citation type="submission" date="2019-01" db="EMBL/GenBank/DDBJ databases">
        <title>Genome sequencing of strain FW100M-2.</title>
        <authorList>
            <person name="Heo J."/>
            <person name="Kim S.-J."/>
            <person name="Kim J.-S."/>
            <person name="Hong S.-B."/>
            <person name="Kwon S.-W."/>
        </authorList>
    </citation>
    <scope>NUCLEOTIDE SEQUENCE [LARGE SCALE GENOMIC DNA]</scope>
    <source>
        <strain evidence="2 3">FW100M-2</strain>
    </source>
</reference>
<dbReference type="PANTHER" id="PTHR10587:SF80">
    <property type="entry name" value="CHITOOLIGOSACCHARIDE DEACETYLASE"/>
    <property type="match status" value="1"/>
</dbReference>
<dbReference type="Proteomes" id="UP000293568">
    <property type="component" value="Chromosome"/>
</dbReference>
<dbReference type="PROSITE" id="PS51677">
    <property type="entry name" value="NODB"/>
    <property type="match status" value="1"/>
</dbReference>
<evidence type="ECO:0000313" key="3">
    <source>
        <dbReference type="Proteomes" id="UP000293568"/>
    </source>
</evidence>